<comment type="caution">
    <text evidence="1">The sequence shown here is derived from an EMBL/GenBank/DDBJ whole genome shotgun (WGS) entry which is preliminary data.</text>
</comment>
<dbReference type="Proteomes" id="UP000259400">
    <property type="component" value="Unassembled WGS sequence"/>
</dbReference>
<dbReference type="EMBL" id="UJYZ02000017">
    <property type="protein sequence ID" value="VVK00093.1"/>
    <property type="molecule type" value="Genomic_DNA"/>
</dbReference>
<dbReference type="RefSeq" id="WP_117141105.1">
    <property type="nucleotide sequence ID" value="NZ_UJYZ02000017.1"/>
</dbReference>
<evidence type="ECO:0000313" key="2">
    <source>
        <dbReference type="Proteomes" id="UP000259400"/>
    </source>
</evidence>
<proteinExistence type="predicted"/>
<reference evidence="1 2" key="1">
    <citation type="submission" date="2019-09" db="EMBL/GenBank/DDBJ databases">
        <authorList>
            <consortium name="Pathogen Informatics"/>
        </authorList>
    </citation>
    <scope>NUCLEOTIDE SEQUENCE [LARGE SCALE GENOMIC DNA]</scope>
    <source>
        <strain evidence="1 2">EuSCAPE_IL010</strain>
    </source>
</reference>
<dbReference type="InterPro" id="IPR036687">
    <property type="entry name" value="DinI-like_sf"/>
</dbReference>
<name>A0ABY6WZZ2_9ENTR</name>
<accession>A0ABY6WZZ2</accession>
<gene>
    <name evidence="1" type="primary">dinI_2</name>
    <name evidence="1" type="ORF">SAMEA3538468_03539</name>
</gene>
<protein>
    <submittedName>
        <fullName evidence="1">DNA-damage-inducible protein I</fullName>
    </submittedName>
</protein>
<dbReference type="SUPFAM" id="SSF54857">
    <property type="entry name" value="DNA damage-inducible protein DinI"/>
    <property type="match status" value="1"/>
</dbReference>
<organism evidence="1 2">
    <name type="scientific">Klebsiella quasivariicola</name>
    <dbReference type="NCBI Taxonomy" id="2026240"/>
    <lineage>
        <taxon>Bacteria</taxon>
        <taxon>Pseudomonadati</taxon>
        <taxon>Pseudomonadota</taxon>
        <taxon>Gammaproteobacteria</taxon>
        <taxon>Enterobacterales</taxon>
        <taxon>Enterobacteriaceae</taxon>
        <taxon>Klebsiella/Raoultella group</taxon>
        <taxon>Klebsiella</taxon>
        <taxon>Klebsiella pneumoniae complex</taxon>
    </lineage>
</organism>
<keyword evidence="2" id="KW-1185">Reference proteome</keyword>
<sequence length="77" mass="8840">MKVKLSIDYTKKISKGSVQVMEQQLLSGFQNQFGEYSLVLGRTGTEEFTVYGGKKEVKNTIEEILLQTWESADDWFI</sequence>
<evidence type="ECO:0000313" key="1">
    <source>
        <dbReference type="EMBL" id="VVK00093.1"/>
    </source>
</evidence>
<dbReference type="InterPro" id="IPR010391">
    <property type="entry name" value="DNA_damage-inducible_DinI-like"/>
</dbReference>
<dbReference type="Pfam" id="PF06183">
    <property type="entry name" value="DinI"/>
    <property type="match status" value="1"/>
</dbReference>
<dbReference type="Gene3D" id="3.30.910.10">
    <property type="entry name" value="DinI-like"/>
    <property type="match status" value="1"/>
</dbReference>